<dbReference type="Gene3D" id="3.40.50.300">
    <property type="entry name" value="P-loop containing nucleotide triphosphate hydrolases"/>
    <property type="match status" value="2"/>
</dbReference>
<dbReference type="InterPro" id="IPR011527">
    <property type="entry name" value="ABC1_TM_dom"/>
</dbReference>
<dbReference type="EMBL" id="QLNQ01000001">
    <property type="protein sequence ID" value="RCK67856.1"/>
    <property type="molecule type" value="Genomic_DNA"/>
</dbReference>
<evidence type="ECO:0000256" key="1">
    <source>
        <dbReference type="ARBA" id="ARBA00004141"/>
    </source>
</evidence>
<comment type="subcellular location">
    <subcellularLocation>
        <location evidence="1">Membrane</location>
        <topology evidence="1">Multi-pass membrane protein</topology>
    </subcellularLocation>
</comment>
<dbReference type="STRING" id="5486.A0A367YPP8"/>
<keyword evidence="4 10" id="KW-0812">Transmembrane</keyword>
<feature type="transmembrane region" description="Helical" evidence="10">
    <location>
        <begin position="925"/>
        <end position="944"/>
    </location>
</feature>
<dbReference type="FunFam" id="1.20.1560.10:FF:000010">
    <property type="entry name" value="Multidrug resistance-associated ABC transporter"/>
    <property type="match status" value="1"/>
</dbReference>
<evidence type="ECO:0000256" key="4">
    <source>
        <dbReference type="ARBA" id="ARBA00022692"/>
    </source>
</evidence>
<accession>A0A367YPP8</accession>
<dbReference type="GO" id="GO:0005886">
    <property type="term" value="C:plasma membrane"/>
    <property type="evidence" value="ECO:0007669"/>
    <property type="project" value="TreeGrafter"/>
</dbReference>
<dbReference type="OrthoDB" id="6500128at2759"/>
<evidence type="ECO:0000256" key="5">
    <source>
        <dbReference type="ARBA" id="ARBA00022741"/>
    </source>
</evidence>
<feature type="domain" description="ABC transporter" evidence="11">
    <location>
        <begin position="585"/>
        <end position="808"/>
    </location>
</feature>
<dbReference type="InterPro" id="IPR003439">
    <property type="entry name" value="ABC_transporter-like_ATP-bd"/>
</dbReference>
<dbReference type="PANTHER" id="PTHR24223:SF456">
    <property type="entry name" value="MULTIDRUG RESISTANCE-ASSOCIATED PROTEIN LETHAL(2)03659"/>
    <property type="match status" value="1"/>
</dbReference>
<evidence type="ECO:0000259" key="11">
    <source>
        <dbReference type="PROSITE" id="PS50893"/>
    </source>
</evidence>
<feature type="domain" description="ABC transmembrane type-1" evidence="12">
    <location>
        <begin position="892"/>
        <end position="1168"/>
    </location>
</feature>
<dbReference type="PANTHER" id="PTHR24223">
    <property type="entry name" value="ATP-BINDING CASSETTE SUB-FAMILY C"/>
    <property type="match status" value="1"/>
</dbReference>
<evidence type="ECO:0000256" key="10">
    <source>
        <dbReference type="SAM" id="Phobius"/>
    </source>
</evidence>
<dbReference type="CDD" id="cd03250">
    <property type="entry name" value="ABCC_MRP_domain1"/>
    <property type="match status" value="1"/>
</dbReference>
<keyword evidence="14" id="KW-1185">Reference proteome</keyword>
<dbReference type="PROSITE" id="PS50929">
    <property type="entry name" value="ABC_TM1F"/>
    <property type="match status" value="2"/>
</dbReference>
<dbReference type="InterPro" id="IPR003593">
    <property type="entry name" value="AAA+_ATPase"/>
</dbReference>
<dbReference type="InterPro" id="IPR050173">
    <property type="entry name" value="ABC_transporter_C-like"/>
</dbReference>
<feature type="domain" description="ABC transmembrane type-1" evidence="12">
    <location>
        <begin position="225"/>
        <end position="509"/>
    </location>
</feature>
<feature type="transmembrane region" description="Helical" evidence="10">
    <location>
        <begin position="265"/>
        <end position="284"/>
    </location>
</feature>
<comment type="caution">
    <text evidence="13">The sequence shown here is derived from an EMBL/GenBank/DDBJ whole genome shotgun (WGS) entry which is preliminary data.</text>
</comment>
<feature type="transmembrane region" description="Helical" evidence="10">
    <location>
        <begin position="452"/>
        <end position="472"/>
    </location>
</feature>
<dbReference type="GO" id="GO:0005524">
    <property type="term" value="F:ATP binding"/>
    <property type="evidence" value="ECO:0007669"/>
    <property type="project" value="UniProtKB-KW"/>
</dbReference>
<dbReference type="PROSITE" id="PS50893">
    <property type="entry name" value="ABC_TRANSPORTER_2"/>
    <property type="match status" value="2"/>
</dbReference>
<dbReference type="Pfam" id="PF00664">
    <property type="entry name" value="ABC_membrane"/>
    <property type="match status" value="2"/>
</dbReference>
<dbReference type="SUPFAM" id="SSF90123">
    <property type="entry name" value="ABC transporter transmembrane region"/>
    <property type="match status" value="2"/>
</dbReference>
<feature type="transmembrane region" description="Helical" evidence="10">
    <location>
        <begin position="1005"/>
        <end position="1021"/>
    </location>
</feature>
<evidence type="ECO:0000259" key="12">
    <source>
        <dbReference type="PROSITE" id="PS50929"/>
    </source>
</evidence>
<keyword evidence="8 10" id="KW-0472">Membrane</keyword>
<feature type="region of interest" description="Disordered" evidence="9">
    <location>
        <begin position="816"/>
        <end position="842"/>
    </location>
</feature>
<feature type="transmembrane region" description="Helical" evidence="10">
    <location>
        <begin position="224"/>
        <end position="245"/>
    </location>
</feature>
<reference evidence="13 14" key="1">
    <citation type="submission" date="2018-06" db="EMBL/GenBank/DDBJ databases">
        <title>Whole genome sequencing of Candida tropicalis (genome annotated by CSBL at Korea University).</title>
        <authorList>
            <person name="Ahn J."/>
        </authorList>
    </citation>
    <scope>NUCLEOTIDE SEQUENCE [LARGE SCALE GENOMIC DNA]</scope>
    <source>
        <strain evidence="13 14">ATCC 20962</strain>
    </source>
</reference>
<evidence type="ECO:0000313" key="14">
    <source>
        <dbReference type="Proteomes" id="UP000253472"/>
    </source>
</evidence>
<dbReference type="SMART" id="SM00382">
    <property type="entry name" value="AAA"/>
    <property type="match status" value="2"/>
</dbReference>
<dbReference type="FunFam" id="3.40.50.300:FF:001750">
    <property type="entry name" value="ATP-binding cassette transporter"/>
    <property type="match status" value="1"/>
</dbReference>
<evidence type="ECO:0000256" key="7">
    <source>
        <dbReference type="ARBA" id="ARBA00022989"/>
    </source>
</evidence>
<comment type="similarity">
    <text evidence="2">Belongs to the ABC transporter superfamily. ABCC family. Conjugate transporter (TC 3.A.1.208) subfamily.</text>
</comment>
<dbReference type="CDD" id="cd03244">
    <property type="entry name" value="ABCC_MRP_domain2"/>
    <property type="match status" value="1"/>
</dbReference>
<dbReference type="CDD" id="cd18606">
    <property type="entry name" value="ABC_6TM_YOR1_D2_like"/>
    <property type="match status" value="1"/>
</dbReference>
<protein>
    <submittedName>
        <fullName evidence="13">Oligomycin resistance ATP-dependent permease YOR1</fullName>
    </submittedName>
</protein>
<feature type="transmembrane region" description="Helical" evidence="10">
    <location>
        <begin position="1143"/>
        <end position="1160"/>
    </location>
</feature>
<proteinExistence type="inferred from homology"/>
<dbReference type="CDD" id="cd18597">
    <property type="entry name" value="ABC_6TM_YOR1_D1_like"/>
    <property type="match status" value="1"/>
</dbReference>
<feature type="transmembrane region" description="Helical" evidence="10">
    <location>
        <begin position="373"/>
        <end position="391"/>
    </location>
</feature>
<dbReference type="InterPro" id="IPR017871">
    <property type="entry name" value="ABC_transporter-like_CS"/>
</dbReference>
<sequence>MPHPYNTRHTDESNEFYSPLSAITPPSPSYQPEVDTLDLQDTTYQENYSNIYEARSYTSENHSYNNEYNPYTQSYHTKSYNNSLYVKGTRYEESISSLEAQPQLKNEKRLFSWMFSKRVPTIPTEEEREEYPWYKTNPLMRLGFWWLWPVLKKGYKRTLHPDDLYKLTPALTVQEMHRVFDSNLQKLLRHAEKKHLQENHDLSNFEWPKYILPYALFLTFKWQYIFATACLSIAFVIISLCPLVTRQLIDFVEYKFFGVYTTYNRGIGFTFLAVCLIFINGLLLNHFFHNAMIVGAQAKGLLTKVLLEKSFKLSNRAKNSFPIGKITSLMATDLSRIDLAIGFQPLILCFPIPVIISIVILLVNIGVSSLTGIGLFFVSLVVCTLLTQILFKNREKVVAFTDQRVSLIREALNNMKIIKFYAWEIAYKMSITNVRDQEMKYLFSIKAMRNFITAYAVTLPVLSSMLSFVTLWATDSMKSPGVVFSSLSLYAILAQSIMLLPLALSSGADALIGFRRLNTFLTLPEDCSEQSVERLLDYEDKFYLGHTHNDQLQPSVIQISKAHFVYEYDTDSDIKEKNRTSSKEVIVSDTESDCSTIADGFPGLHDVDFTVGRGELVIVTGKIGSGKSSLLNAIAGQMKCASGYVKVNGSLLSCGQPWIQNATVKENIVFGKPFDAEHYAKVIHACALIDDMKLLPAGDRTEIGERGVTLSGGQKARINLARAVYANKDIILLDDVLSAVDAKVGKHIVEECLLKLLHDKTIILATHQLNLINKANRIVYLNGDGTVDVGTLTQLKDSNKGFRRLLQFNTELEDLSNTTSRPNETHDQQQQQQQQEQQPQVQFANTVHSSTSDLVGRTTTDEERATNSISWDVYKKYFELGTGKLGKFALPVLLVIIIIATFCQIFTNVWLSFWVQRKFKHISDHFYVGIYVMFSILTVIFTGLEFMTLEYIQNNAAHILNVKAVAKIMHAPMSFMDTTPLGRILNRFTKDTDSLDNEIGEQMRLFIFPLALLIGIMILCICYLPWFAIAVPFLAFTFIFLANFYQGSSREIKRLEATQRSLVYNNFNETLTGMSTIKAFSAEKDFINKNDYYLNRMNEAYYLSIATQRWLCVHLDLVTCAVALIVCLLCITGQFSISASSTGLLINYVLQLVGILSLTIRSMTQVENEMNSVERIHEYAFQLPQEKEYFKPEVKIAEEWPQSGYIQFKDVYLRYRPNLPLVLKGLSVNFYPGEKVGIVGRTGAGKSSIMSALYRLTELEKGRIEIDGVNISDIGLYDLRSKLSIIPQDPVLFQGTIRKNLDPFNEHADAKLWDALKRSGLDQKFQLDQNVEDDGSNFSLGERQLIAFARALVRDSKILILDEATSSVDYETDAKIQKLVASEFKNCTILTIAHRLKTVLNYERVLVMDKGQVQEFDTPKKLFAAEDSIFRQMCQKSNITEDDFL</sequence>
<feature type="transmembrane region" description="Helical" evidence="10">
    <location>
        <begin position="346"/>
        <end position="367"/>
    </location>
</feature>
<keyword evidence="7 10" id="KW-1133">Transmembrane helix</keyword>
<dbReference type="Gene3D" id="1.20.1560.10">
    <property type="entry name" value="ABC transporter type 1, transmembrane domain"/>
    <property type="match status" value="2"/>
</dbReference>
<dbReference type="SUPFAM" id="SSF52540">
    <property type="entry name" value="P-loop containing nucleoside triphosphate hydrolases"/>
    <property type="match status" value="2"/>
</dbReference>
<feature type="compositionally biased region" description="Low complexity" evidence="9">
    <location>
        <begin position="828"/>
        <end position="842"/>
    </location>
</feature>
<evidence type="ECO:0000256" key="6">
    <source>
        <dbReference type="ARBA" id="ARBA00022840"/>
    </source>
</evidence>
<gene>
    <name evidence="13" type="primary">YOR1_0</name>
    <name evidence="13" type="ORF">Cantr_02447</name>
</gene>
<dbReference type="GO" id="GO:0008559">
    <property type="term" value="F:ABC-type xenobiotic transporter activity"/>
    <property type="evidence" value="ECO:0007669"/>
    <property type="project" value="TreeGrafter"/>
</dbReference>
<dbReference type="InterPro" id="IPR036640">
    <property type="entry name" value="ABC1_TM_sf"/>
</dbReference>
<evidence type="ECO:0000256" key="9">
    <source>
        <dbReference type="SAM" id="MobiDB-lite"/>
    </source>
</evidence>
<dbReference type="GO" id="GO:0016887">
    <property type="term" value="F:ATP hydrolysis activity"/>
    <property type="evidence" value="ECO:0007669"/>
    <property type="project" value="InterPro"/>
</dbReference>
<evidence type="ECO:0000256" key="8">
    <source>
        <dbReference type="ARBA" id="ARBA00023136"/>
    </source>
</evidence>
<feature type="domain" description="ABC transporter" evidence="11">
    <location>
        <begin position="1206"/>
        <end position="1435"/>
    </location>
</feature>
<name>A0A367YPP8_9ASCO</name>
<dbReference type="Proteomes" id="UP000253472">
    <property type="component" value="Unassembled WGS sequence"/>
</dbReference>
<keyword evidence="5" id="KW-0547">Nucleotide-binding</keyword>
<dbReference type="FunFam" id="3.40.50.300:FF:000565">
    <property type="entry name" value="ABC bile acid transporter"/>
    <property type="match status" value="1"/>
</dbReference>
<keyword evidence="3" id="KW-0813">Transport</keyword>
<evidence type="ECO:0000313" key="13">
    <source>
        <dbReference type="EMBL" id="RCK67856.1"/>
    </source>
</evidence>
<evidence type="ECO:0000256" key="3">
    <source>
        <dbReference type="ARBA" id="ARBA00022448"/>
    </source>
</evidence>
<keyword evidence="6" id="KW-0067">ATP-binding</keyword>
<feature type="transmembrane region" description="Helical" evidence="10">
    <location>
        <begin position="1117"/>
        <end position="1137"/>
    </location>
</feature>
<feature type="transmembrane region" description="Helical" evidence="10">
    <location>
        <begin position="492"/>
        <end position="514"/>
    </location>
</feature>
<dbReference type="PROSITE" id="PS00211">
    <property type="entry name" value="ABC_TRANSPORTER_1"/>
    <property type="match status" value="2"/>
</dbReference>
<dbReference type="Pfam" id="PF00005">
    <property type="entry name" value="ABC_tran"/>
    <property type="match status" value="2"/>
</dbReference>
<organism evidence="13 14">
    <name type="scientific">Candida viswanathii</name>
    <dbReference type="NCBI Taxonomy" id="5486"/>
    <lineage>
        <taxon>Eukaryota</taxon>
        <taxon>Fungi</taxon>
        <taxon>Dikarya</taxon>
        <taxon>Ascomycota</taxon>
        <taxon>Saccharomycotina</taxon>
        <taxon>Pichiomycetes</taxon>
        <taxon>Debaryomycetaceae</taxon>
        <taxon>Candida/Lodderomyces clade</taxon>
        <taxon>Candida</taxon>
    </lineage>
</organism>
<feature type="transmembrane region" description="Helical" evidence="10">
    <location>
        <begin position="888"/>
        <end position="913"/>
    </location>
</feature>
<dbReference type="InterPro" id="IPR027417">
    <property type="entry name" value="P-loop_NTPase"/>
</dbReference>
<evidence type="ECO:0000256" key="2">
    <source>
        <dbReference type="ARBA" id="ARBA00009726"/>
    </source>
</evidence>